<evidence type="ECO:0000313" key="3">
    <source>
        <dbReference type="Proteomes" id="UP001500880"/>
    </source>
</evidence>
<name>A0ABN1B8L4_9BACI</name>
<sequence length="364" mass="41675">MDKIKNITIPNNSRIIVISDIHGEIELFKELLKKVHFNKEDYLIINGDLCEKGSNSEAVVKYIMELSSKSLKVHVTEGNCDTLAEDLLDGNPDLIEYLYHRPHSILNEWLDQLGMSLNERLNIQEVKELLTKHFSEEMKWLTNLPTAIETDRYIFVHAGLEDKKDWKNTKRDNAITMSSFLEKTHSTDKYVIVGHWPVVNYSSDTPSHNPIIDEKKKIIAIDGGNVIKETGQLNALIIERTVDAESFSYVYADPFPTCKVVKDFCKDPRMKGSIEYPFYEIIPLEENNDFTLCEQTETNRQVYVKNEYISRNKKGRSTVKTDVSCTQINVNAGDIVSVIDDTCSAYVLIKKDGKVGWVAKECIR</sequence>
<protein>
    <submittedName>
        <fullName evidence="2">Metallophosphoesterase</fullName>
    </submittedName>
</protein>
<dbReference type="EMBL" id="BAAADO010000003">
    <property type="protein sequence ID" value="GAA0492557.1"/>
    <property type="molecule type" value="Genomic_DNA"/>
</dbReference>
<dbReference type="InterPro" id="IPR004843">
    <property type="entry name" value="Calcineurin-like_PHP"/>
</dbReference>
<evidence type="ECO:0000259" key="1">
    <source>
        <dbReference type="Pfam" id="PF00149"/>
    </source>
</evidence>
<dbReference type="SUPFAM" id="SSF56300">
    <property type="entry name" value="Metallo-dependent phosphatases"/>
    <property type="match status" value="1"/>
</dbReference>
<dbReference type="PANTHER" id="PTHR42850">
    <property type="entry name" value="METALLOPHOSPHOESTERASE"/>
    <property type="match status" value="1"/>
</dbReference>
<dbReference type="PANTHER" id="PTHR42850:SF4">
    <property type="entry name" value="ZINC-DEPENDENT ENDOPOLYPHOSPHATASE"/>
    <property type="match status" value="1"/>
</dbReference>
<comment type="caution">
    <text evidence="2">The sequence shown here is derived from an EMBL/GenBank/DDBJ whole genome shotgun (WGS) entry which is preliminary data.</text>
</comment>
<gene>
    <name evidence="2" type="ORF">GCM10008986_18650</name>
</gene>
<proteinExistence type="predicted"/>
<accession>A0ABN1B8L4</accession>
<dbReference type="Proteomes" id="UP001500880">
    <property type="component" value="Unassembled WGS sequence"/>
</dbReference>
<reference evidence="2 3" key="1">
    <citation type="journal article" date="2019" name="Int. J. Syst. Evol. Microbiol.">
        <title>The Global Catalogue of Microorganisms (GCM) 10K type strain sequencing project: providing services to taxonomists for standard genome sequencing and annotation.</title>
        <authorList>
            <consortium name="The Broad Institute Genomics Platform"/>
            <consortium name="The Broad Institute Genome Sequencing Center for Infectious Disease"/>
            <person name="Wu L."/>
            <person name="Ma J."/>
        </authorList>
    </citation>
    <scope>NUCLEOTIDE SEQUENCE [LARGE SCALE GENOMIC DNA]</scope>
    <source>
        <strain evidence="2 3">JCM 12389</strain>
    </source>
</reference>
<dbReference type="RefSeq" id="WP_343840027.1">
    <property type="nucleotide sequence ID" value="NZ_BAAADO010000003.1"/>
</dbReference>
<dbReference type="Pfam" id="PF00149">
    <property type="entry name" value="Metallophos"/>
    <property type="match status" value="1"/>
</dbReference>
<evidence type="ECO:0000313" key="2">
    <source>
        <dbReference type="EMBL" id="GAA0492557.1"/>
    </source>
</evidence>
<dbReference type="Gene3D" id="3.60.21.10">
    <property type="match status" value="1"/>
</dbReference>
<organism evidence="2 3">
    <name type="scientific">Salinibacillus aidingensis</name>
    <dbReference type="NCBI Taxonomy" id="237684"/>
    <lineage>
        <taxon>Bacteria</taxon>
        <taxon>Bacillati</taxon>
        <taxon>Bacillota</taxon>
        <taxon>Bacilli</taxon>
        <taxon>Bacillales</taxon>
        <taxon>Bacillaceae</taxon>
        <taxon>Salinibacillus</taxon>
    </lineage>
</organism>
<dbReference type="InterPro" id="IPR029052">
    <property type="entry name" value="Metallo-depent_PP-like"/>
</dbReference>
<dbReference type="InterPro" id="IPR050126">
    <property type="entry name" value="Ap4A_hydrolase"/>
</dbReference>
<keyword evidence="3" id="KW-1185">Reference proteome</keyword>
<feature type="domain" description="Calcineurin-like phosphoesterase" evidence="1">
    <location>
        <begin position="14"/>
        <end position="207"/>
    </location>
</feature>